<evidence type="ECO:0000313" key="4">
    <source>
        <dbReference type="Proteomes" id="UP001497444"/>
    </source>
</evidence>
<dbReference type="PANTHER" id="PTHR34809:SF1">
    <property type="entry name" value="MALTOSE EXCESS PROTEIN 1, CHLOROPLASTIC-RELATED"/>
    <property type="match status" value="1"/>
</dbReference>
<feature type="compositionally biased region" description="Basic and acidic residues" evidence="1">
    <location>
        <begin position="111"/>
        <end position="124"/>
    </location>
</feature>
<accession>A0ABP0X626</accession>
<keyword evidence="4" id="KW-1185">Reference proteome</keyword>
<keyword evidence="2" id="KW-1133">Transmembrane helix</keyword>
<proteinExistence type="predicted"/>
<gene>
    <name evidence="3" type="ORF">CSSPJE1EN1_LOCUS19512</name>
</gene>
<evidence type="ECO:0000256" key="1">
    <source>
        <dbReference type="SAM" id="MobiDB-lite"/>
    </source>
</evidence>
<dbReference type="EMBL" id="OZ020100">
    <property type="protein sequence ID" value="CAK9274034.1"/>
    <property type="molecule type" value="Genomic_DNA"/>
</dbReference>
<dbReference type="Proteomes" id="UP001497444">
    <property type="component" value="Chromosome 5"/>
</dbReference>
<dbReference type="InterPro" id="IPR034628">
    <property type="entry name" value="MEX1/MEX1-like"/>
</dbReference>
<protein>
    <submittedName>
        <fullName evidence="3">Uncharacterized protein</fullName>
    </submittedName>
</protein>
<feature type="transmembrane region" description="Helical" evidence="2">
    <location>
        <begin position="235"/>
        <end position="253"/>
    </location>
</feature>
<reference evidence="3" key="1">
    <citation type="submission" date="2024-02" db="EMBL/GenBank/DDBJ databases">
        <authorList>
            <consortium name="ELIXIR-Norway"/>
            <consortium name="Elixir Norway"/>
        </authorList>
    </citation>
    <scope>NUCLEOTIDE SEQUENCE</scope>
</reference>
<feature type="transmembrane region" description="Helical" evidence="2">
    <location>
        <begin position="202"/>
        <end position="223"/>
    </location>
</feature>
<evidence type="ECO:0000256" key="2">
    <source>
        <dbReference type="SAM" id="Phobius"/>
    </source>
</evidence>
<keyword evidence="2" id="KW-0472">Membrane</keyword>
<sequence>MKMQSVTKGELSVDMKAKKILGIKVRFKGALHISHDGFKLKSFVGTISARARNLALCICVSLLLPTLGVNSGESQNAVVVRYSILFKLRQLWLRIKGSNYSLKKMKKEENRDRNFSTPVREIHSSPKRSKVPRSNIFSMSQWKNSNPENGTGNGMKNMIFCRSNSSESAEKSSSSLGRFFSSWKIGGKQKVSKVQAKNMQEFYRQSGPFLAQDVGMVMMLVVLMQQTLSRSTPQFMIAVTAIAIVGTTIVLNLQKVLTAAIQQLWADAISSGGNSILPQVTRLVFGRNLHSSVMGSVLLAMLLLAQFGKLPIKILRLMGVV</sequence>
<keyword evidence="2" id="KW-0812">Transmembrane</keyword>
<organism evidence="3 4">
    <name type="scientific">Sphagnum jensenii</name>
    <dbReference type="NCBI Taxonomy" id="128206"/>
    <lineage>
        <taxon>Eukaryota</taxon>
        <taxon>Viridiplantae</taxon>
        <taxon>Streptophyta</taxon>
        <taxon>Embryophyta</taxon>
        <taxon>Bryophyta</taxon>
        <taxon>Sphagnophytina</taxon>
        <taxon>Sphagnopsida</taxon>
        <taxon>Sphagnales</taxon>
        <taxon>Sphagnaceae</taxon>
        <taxon>Sphagnum</taxon>
    </lineage>
</organism>
<dbReference type="PANTHER" id="PTHR34809">
    <property type="entry name" value="MALTOSE EXCESS PROTEIN 1, CHLOROPLASTIC-RELATED"/>
    <property type="match status" value="1"/>
</dbReference>
<feature type="region of interest" description="Disordered" evidence="1">
    <location>
        <begin position="111"/>
        <end position="131"/>
    </location>
</feature>
<evidence type="ECO:0000313" key="3">
    <source>
        <dbReference type="EMBL" id="CAK9274034.1"/>
    </source>
</evidence>
<name>A0ABP0X626_9BRYO</name>
<feature type="transmembrane region" description="Helical" evidence="2">
    <location>
        <begin position="289"/>
        <end position="308"/>
    </location>
</feature>